<dbReference type="AlphaFoldDB" id="A0A816UIE5"/>
<dbReference type="Proteomes" id="UP001295469">
    <property type="component" value="Chromosome C08"/>
</dbReference>
<dbReference type="Gene3D" id="2.160.10.10">
    <property type="entry name" value="Hexapeptide repeat proteins"/>
    <property type="match status" value="1"/>
</dbReference>
<dbReference type="EMBL" id="HG994372">
    <property type="protein sequence ID" value="CAF2114507.1"/>
    <property type="molecule type" value="Genomic_DNA"/>
</dbReference>
<accession>A0A816UIE5</accession>
<evidence type="ECO:0000313" key="1">
    <source>
        <dbReference type="EMBL" id="CAF2114507.1"/>
    </source>
</evidence>
<dbReference type="InterPro" id="IPR011004">
    <property type="entry name" value="Trimer_LpxA-like_sf"/>
</dbReference>
<name>A0A816UIE5_BRANA</name>
<protein>
    <submittedName>
        <fullName evidence="1">(rape) hypothetical protein</fullName>
    </submittedName>
</protein>
<dbReference type="SUPFAM" id="SSF51161">
    <property type="entry name" value="Trimeric LpxA-like enzymes"/>
    <property type="match status" value="1"/>
</dbReference>
<proteinExistence type="predicted"/>
<gene>
    <name evidence="1" type="ORF">DARMORV10_C08P42160.1</name>
</gene>
<organism evidence="1">
    <name type="scientific">Brassica napus</name>
    <name type="common">Rape</name>
    <dbReference type="NCBI Taxonomy" id="3708"/>
    <lineage>
        <taxon>Eukaryota</taxon>
        <taxon>Viridiplantae</taxon>
        <taxon>Streptophyta</taxon>
        <taxon>Embryophyta</taxon>
        <taxon>Tracheophyta</taxon>
        <taxon>Spermatophyta</taxon>
        <taxon>Magnoliopsida</taxon>
        <taxon>eudicotyledons</taxon>
        <taxon>Gunneridae</taxon>
        <taxon>Pentapetalae</taxon>
        <taxon>rosids</taxon>
        <taxon>malvids</taxon>
        <taxon>Brassicales</taxon>
        <taxon>Brassicaceae</taxon>
        <taxon>Brassiceae</taxon>
        <taxon>Brassica</taxon>
    </lineage>
</organism>
<sequence length="111" mass="11730">MDMYMYVDSIRAPAMEDDDESLAINPRVSEVFAVDIHPGAKIGRGILLHHATGVVIGETTVVRDNVSILHRVALGGTGKQCGNRHPKIGDGVLIGAGSCILGNITIREGVV</sequence>
<dbReference type="PANTHER" id="PTHR42811">
    <property type="entry name" value="SERINE ACETYLTRANSFERASE"/>
    <property type="match status" value="1"/>
</dbReference>
<reference evidence="1" key="1">
    <citation type="submission" date="2021-01" db="EMBL/GenBank/DDBJ databases">
        <authorList>
            <consortium name="Genoscope - CEA"/>
            <person name="William W."/>
        </authorList>
    </citation>
    <scope>NUCLEOTIDE SEQUENCE</scope>
</reference>